<sequence>MVGQCKCISKRWRTLIEEPSFVELHHLRSKSRPGGCHLLISTSDFENICIFSRPITKEDWPSPCSPV</sequence>
<gene>
    <name evidence="1" type="ORF">RHGRI_034304</name>
</gene>
<evidence type="ECO:0000313" key="1">
    <source>
        <dbReference type="EMBL" id="KAG5522052.1"/>
    </source>
</evidence>
<evidence type="ECO:0008006" key="3">
    <source>
        <dbReference type="Google" id="ProtNLM"/>
    </source>
</evidence>
<evidence type="ECO:0000313" key="2">
    <source>
        <dbReference type="Proteomes" id="UP000823749"/>
    </source>
</evidence>
<keyword evidence="2" id="KW-1185">Reference proteome</keyword>
<dbReference type="AlphaFoldDB" id="A0AAV6I0Y7"/>
<dbReference type="Proteomes" id="UP000823749">
    <property type="component" value="Chromosome 12"/>
</dbReference>
<comment type="caution">
    <text evidence="1">The sequence shown here is derived from an EMBL/GenBank/DDBJ whole genome shotgun (WGS) entry which is preliminary data.</text>
</comment>
<dbReference type="EMBL" id="JACTNZ010000012">
    <property type="protein sequence ID" value="KAG5522052.1"/>
    <property type="molecule type" value="Genomic_DNA"/>
</dbReference>
<reference evidence="1" key="1">
    <citation type="submission" date="2020-08" db="EMBL/GenBank/DDBJ databases">
        <title>Plant Genome Project.</title>
        <authorList>
            <person name="Zhang R.-G."/>
        </authorList>
    </citation>
    <scope>NUCLEOTIDE SEQUENCE</scope>
    <source>
        <strain evidence="1">WSP0</strain>
        <tissue evidence="1">Leaf</tissue>
    </source>
</reference>
<organism evidence="1 2">
    <name type="scientific">Rhododendron griersonianum</name>
    <dbReference type="NCBI Taxonomy" id="479676"/>
    <lineage>
        <taxon>Eukaryota</taxon>
        <taxon>Viridiplantae</taxon>
        <taxon>Streptophyta</taxon>
        <taxon>Embryophyta</taxon>
        <taxon>Tracheophyta</taxon>
        <taxon>Spermatophyta</taxon>
        <taxon>Magnoliopsida</taxon>
        <taxon>eudicotyledons</taxon>
        <taxon>Gunneridae</taxon>
        <taxon>Pentapetalae</taxon>
        <taxon>asterids</taxon>
        <taxon>Ericales</taxon>
        <taxon>Ericaceae</taxon>
        <taxon>Ericoideae</taxon>
        <taxon>Rhodoreae</taxon>
        <taxon>Rhododendron</taxon>
    </lineage>
</organism>
<proteinExistence type="predicted"/>
<protein>
    <recommendedName>
        <fullName evidence="3">F-box domain-containing protein</fullName>
    </recommendedName>
</protein>
<name>A0AAV6I0Y7_9ERIC</name>
<accession>A0AAV6I0Y7</accession>